<feature type="chain" id="PRO_5043329160" evidence="1">
    <location>
        <begin position="19"/>
        <end position="114"/>
    </location>
</feature>
<dbReference type="Proteomes" id="UP001388673">
    <property type="component" value="Unassembled WGS sequence"/>
</dbReference>
<protein>
    <submittedName>
        <fullName evidence="2">Uncharacterized protein</fullName>
    </submittedName>
</protein>
<sequence>MLVKQLFLIIAVARFGFAFQQDYGPACEGTGPCTCVCGGPGAQCDSENTFSHGVEGTTCNTDAGSTCQLETGICQAPAPQPSARKRNLPPAYPYKQYKYKPRSAVKRAGRHLFK</sequence>
<dbReference type="EMBL" id="JBCAWK010000012">
    <property type="protein sequence ID" value="KAK8845275.1"/>
    <property type="molecule type" value="Genomic_DNA"/>
</dbReference>
<dbReference type="KEGG" id="kne:92183246"/>
<reference evidence="2 3" key="1">
    <citation type="journal article" date="2024" name="bioRxiv">
        <title>Comparative genomics of Cryptococcus and Kwoniella reveals pathogenesis evolution and contrasting karyotype dynamics via intercentromeric recombination or chromosome fusion.</title>
        <authorList>
            <person name="Coelho M.A."/>
            <person name="David-Palma M."/>
            <person name="Shea T."/>
            <person name="Bowers K."/>
            <person name="McGinley-Smith S."/>
            <person name="Mohammad A.W."/>
            <person name="Gnirke A."/>
            <person name="Yurkov A.M."/>
            <person name="Nowrousian M."/>
            <person name="Sun S."/>
            <person name="Cuomo C.A."/>
            <person name="Heitman J."/>
        </authorList>
    </citation>
    <scope>NUCLEOTIDE SEQUENCE [LARGE SCALE GENOMIC DNA]</scope>
    <source>
        <strain evidence="2 3">CBS 13917</strain>
    </source>
</reference>
<dbReference type="AlphaFoldDB" id="A0AAW0YUI8"/>
<evidence type="ECO:0000256" key="1">
    <source>
        <dbReference type="SAM" id="SignalP"/>
    </source>
</evidence>
<evidence type="ECO:0000313" key="2">
    <source>
        <dbReference type="EMBL" id="KAK8845275.1"/>
    </source>
</evidence>
<feature type="signal peptide" evidence="1">
    <location>
        <begin position="1"/>
        <end position="18"/>
    </location>
</feature>
<comment type="caution">
    <text evidence="2">The sequence shown here is derived from an EMBL/GenBank/DDBJ whole genome shotgun (WGS) entry which is preliminary data.</text>
</comment>
<name>A0AAW0YUI8_9TREE</name>
<keyword evidence="3" id="KW-1185">Reference proteome</keyword>
<dbReference type="RefSeq" id="XP_066800083.1">
    <property type="nucleotide sequence ID" value="XM_066949075.1"/>
</dbReference>
<evidence type="ECO:0000313" key="3">
    <source>
        <dbReference type="Proteomes" id="UP001388673"/>
    </source>
</evidence>
<proteinExistence type="predicted"/>
<organism evidence="2 3">
    <name type="scientific">Kwoniella newhampshirensis</name>
    <dbReference type="NCBI Taxonomy" id="1651941"/>
    <lineage>
        <taxon>Eukaryota</taxon>
        <taxon>Fungi</taxon>
        <taxon>Dikarya</taxon>
        <taxon>Basidiomycota</taxon>
        <taxon>Agaricomycotina</taxon>
        <taxon>Tremellomycetes</taxon>
        <taxon>Tremellales</taxon>
        <taxon>Cryptococcaceae</taxon>
        <taxon>Kwoniella</taxon>
    </lineage>
</organism>
<gene>
    <name evidence="2" type="ORF">IAR55_005988</name>
</gene>
<keyword evidence="1" id="KW-0732">Signal</keyword>
<dbReference type="GeneID" id="92183246"/>
<accession>A0AAW0YUI8</accession>